<name>A0ABY6LS07_9ARAC</name>
<proteinExistence type="predicted"/>
<organism evidence="1 2">
    <name type="scientific">Cordylochernes scorpioides</name>
    <dbReference type="NCBI Taxonomy" id="51811"/>
    <lineage>
        <taxon>Eukaryota</taxon>
        <taxon>Metazoa</taxon>
        <taxon>Ecdysozoa</taxon>
        <taxon>Arthropoda</taxon>
        <taxon>Chelicerata</taxon>
        <taxon>Arachnida</taxon>
        <taxon>Pseudoscorpiones</taxon>
        <taxon>Cheliferoidea</taxon>
        <taxon>Chernetidae</taxon>
        <taxon>Cordylochernes</taxon>
    </lineage>
</organism>
<evidence type="ECO:0000313" key="2">
    <source>
        <dbReference type="Proteomes" id="UP001235939"/>
    </source>
</evidence>
<keyword evidence="2" id="KW-1185">Reference proteome</keyword>
<evidence type="ECO:0000313" key="1">
    <source>
        <dbReference type="EMBL" id="UYV82618.1"/>
    </source>
</evidence>
<protein>
    <submittedName>
        <fullName evidence="1">Uncharacterized protein</fullName>
    </submittedName>
</protein>
<reference evidence="1 2" key="1">
    <citation type="submission" date="2022-03" db="EMBL/GenBank/DDBJ databases">
        <title>A chromosomal length assembly of Cordylochernes scorpioides.</title>
        <authorList>
            <person name="Zeh D."/>
            <person name="Zeh J."/>
        </authorList>
    </citation>
    <scope>NUCLEOTIDE SEQUENCE [LARGE SCALE GENOMIC DNA]</scope>
    <source>
        <strain evidence="1">IN4F17</strain>
        <tissue evidence="1">Whole Body</tissue>
    </source>
</reference>
<dbReference type="Proteomes" id="UP001235939">
    <property type="component" value="Chromosome 22"/>
</dbReference>
<dbReference type="EMBL" id="CP092884">
    <property type="protein sequence ID" value="UYV82618.1"/>
    <property type="molecule type" value="Genomic_DNA"/>
</dbReference>
<sequence>MAHFYMDFSHSAPAMINIKIDYLSKKIPDIFPEDRETSHKGDETWCFRSDPPFKRPSAEWKSLSLSKGKKFSLQSQKVPEGQTVNAAYI</sequence>
<accession>A0ABY6LS07</accession>
<gene>
    <name evidence="1" type="ORF">LAZ67_22000205</name>
</gene>